<evidence type="ECO:0000313" key="11">
    <source>
        <dbReference type="Proteomes" id="UP000050509"/>
    </source>
</evidence>
<protein>
    <recommendedName>
        <fullName evidence="2">CRISPR system Cms endoribonuclease Csm3</fullName>
    </recommendedName>
    <alternativeName>
        <fullName evidence="8">CRISPR type III A-associated RAMP protein Csm3</fullName>
    </alternativeName>
</protein>
<dbReference type="AlphaFoldDB" id="A0A0P9F314"/>
<name>A0A0P9F314_9CHLR</name>
<dbReference type="EMBL" id="LJCR01001147">
    <property type="protein sequence ID" value="KPV50939.1"/>
    <property type="molecule type" value="Genomic_DNA"/>
</dbReference>
<comment type="similarity">
    <text evidence="1">Belongs to the CRISPR-associated Csm3 family.</text>
</comment>
<evidence type="ECO:0000256" key="4">
    <source>
        <dbReference type="ARBA" id="ARBA00022759"/>
    </source>
</evidence>
<keyword evidence="6" id="KW-0694">RNA-binding</keyword>
<comment type="caution">
    <text evidence="10">The sequence shown here is derived from an EMBL/GenBank/DDBJ whole genome shotgun (WGS) entry which is preliminary data.</text>
</comment>
<evidence type="ECO:0000256" key="3">
    <source>
        <dbReference type="ARBA" id="ARBA00022722"/>
    </source>
</evidence>
<dbReference type="NCBIfam" id="TIGR02582">
    <property type="entry name" value="cas7_TM1809"/>
    <property type="match status" value="1"/>
</dbReference>
<keyword evidence="11" id="KW-1185">Reference proteome</keyword>
<evidence type="ECO:0000313" key="10">
    <source>
        <dbReference type="EMBL" id="KPV50939.1"/>
    </source>
</evidence>
<evidence type="ECO:0000256" key="8">
    <source>
        <dbReference type="ARBA" id="ARBA00033183"/>
    </source>
</evidence>
<dbReference type="Proteomes" id="UP000050509">
    <property type="component" value="Unassembled WGS sequence"/>
</dbReference>
<evidence type="ECO:0000256" key="1">
    <source>
        <dbReference type="ARBA" id="ARBA00006342"/>
    </source>
</evidence>
<dbReference type="PANTHER" id="PTHR35579:SF6">
    <property type="entry name" value="DUF324 DOMAIN-CONTAINING PROTEIN"/>
    <property type="match status" value="1"/>
</dbReference>
<keyword evidence="7" id="KW-0051">Antiviral defense</keyword>
<evidence type="ECO:0000256" key="7">
    <source>
        <dbReference type="ARBA" id="ARBA00023118"/>
    </source>
</evidence>
<evidence type="ECO:0000259" key="9">
    <source>
        <dbReference type="Pfam" id="PF03787"/>
    </source>
</evidence>
<sequence>MASTLTSYRAIRGTIRCETGLRIGGSNEHVEIGELENTIVRHPISDEPYIPGSTLKGKLRSLLEYRYDRRDMRSQPKGQGGRDDGEPCQCGRCMICRVFGPHKNPRHEQGPTRALFRDAQLTDESRQLLLDARAAKGMFFTEVKT</sequence>
<dbReference type="InterPro" id="IPR052216">
    <property type="entry name" value="CRISPR_Csm3_endoribonuclease"/>
</dbReference>
<dbReference type="InterPro" id="IPR013412">
    <property type="entry name" value="CRISPR-assoc_RAMP_Csm3"/>
</dbReference>
<proteinExistence type="inferred from homology"/>
<dbReference type="GO" id="GO:0004519">
    <property type="term" value="F:endonuclease activity"/>
    <property type="evidence" value="ECO:0007669"/>
    <property type="project" value="UniProtKB-KW"/>
</dbReference>
<dbReference type="Pfam" id="PF03787">
    <property type="entry name" value="RAMPs"/>
    <property type="match status" value="1"/>
</dbReference>
<dbReference type="InterPro" id="IPR005537">
    <property type="entry name" value="RAMP_III_fam"/>
</dbReference>
<dbReference type="PANTHER" id="PTHR35579">
    <property type="entry name" value="CRISPR SYSTEM CMS ENDORIBONUCLEASE CSM3"/>
    <property type="match status" value="1"/>
</dbReference>
<gene>
    <name evidence="10" type="ORF">SE17_24060</name>
</gene>
<keyword evidence="4" id="KW-0255">Endonuclease</keyword>
<reference evidence="10 11" key="1">
    <citation type="submission" date="2015-09" db="EMBL/GenBank/DDBJ databases">
        <title>Draft genome sequence of Kouleothrix aurantiaca JCM 19913.</title>
        <authorList>
            <person name="Hemp J."/>
        </authorList>
    </citation>
    <scope>NUCLEOTIDE SEQUENCE [LARGE SCALE GENOMIC DNA]</scope>
    <source>
        <strain evidence="10 11">COM-B</strain>
    </source>
</reference>
<dbReference type="GO" id="GO:0051607">
    <property type="term" value="P:defense response to virus"/>
    <property type="evidence" value="ECO:0007669"/>
    <property type="project" value="UniProtKB-KW"/>
</dbReference>
<evidence type="ECO:0000256" key="2">
    <source>
        <dbReference type="ARBA" id="ARBA00022150"/>
    </source>
</evidence>
<keyword evidence="5" id="KW-0378">Hydrolase</keyword>
<dbReference type="GO" id="GO:0003723">
    <property type="term" value="F:RNA binding"/>
    <property type="evidence" value="ECO:0007669"/>
    <property type="project" value="UniProtKB-KW"/>
</dbReference>
<feature type="domain" description="CRISPR type III-associated protein" evidence="9">
    <location>
        <begin position="14"/>
        <end position="124"/>
    </location>
</feature>
<organism evidence="10 11">
    <name type="scientific">Kouleothrix aurantiaca</name>
    <dbReference type="NCBI Taxonomy" id="186479"/>
    <lineage>
        <taxon>Bacteria</taxon>
        <taxon>Bacillati</taxon>
        <taxon>Chloroflexota</taxon>
        <taxon>Chloroflexia</taxon>
        <taxon>Chloroflexales</taxon>
        <taxon>Roseiflexineae</taxon>
        <taxon>Roseiflexaceae</taxon>
        <taxon>Kouleothrix</taxon>
    </lineage>
</organism>
<dbReference type="GO" id="GO:0016787">
    <property type="term" value="F:hydrolase activity"/>
    <property type="evidence" value="ECO:0007669"/>
    <property type="project" value="UniProtKB-KW"/>
</dbReference>
<keyword evidence="3" id="KW-0540">Nuclease</keyword>
<evidence type="ECO:0000256" key="5">
    <source>
        <dbReference type="ARBA" id="ARBA00022801"/>
    </source>
</evidence>
<evidence type="ECO:0000256" key="6">
    <source>
        <dbReference type="ARBA" id="ARBA00022884"/>
    </source>
</evidence>
<accession>A0A0P9F314</accession>
<feature type="non-terminal residue" evidence="10">
    <location>
        <position position="145"/>
    </location>
</feature>